<sequence length="174" mass="20356">MPMQPVQTQKNETVLEGFFPDAFHQTLSKDIYTTFVGSQLPDNKVFVVLGTDSGLLLDYLQRIATTGQRFICVDFPEVIEYIQQTRKELLQNKGAFKLKLFTFDDFTFDCLYDNYQDYVMRNAIILLRSLVVVQNNSLYSGVNAKYNELFLRFRIDQVDNRDFKKVFDQQLESV</sequence>
<feature type="non-terminal residue" evidence="1">
    <location>
        <position position="174"/>
    </location>
</feature>
<evidence type="ECO:0000313" key="1">
    <source>
        <dbReference type="EMBL" id="VAW44215.1"/>
    </source>
</evidence>
<gene>
    <name evidence="1" type="ORF">MNBD_GAMMA04-232</name>
</gene>
<evidence type="ECO:0008006" key="2">
    <source>
        <dbReference type="Google" id="ProtNLM"/>
    </source>
</evidence>
<name>A0A3B0VKY8_9ZZZZ</name>
<dbReference type="AlphaFoldDB" id="A0A3B0VKY8"/>
<reference evidence="1" key="1">
    <citation type="submission" date="2018-06" db="EMBL/GenBank/DDBJ databases">
        <authorList>
            <person name="Zhirakovskaya E."/>
        </authorList>
    </citation>
    <scope>NUCLEOTIDE SEQUENCE</scope>
</reference>
<organism evidence="1">
    <name type="scientific">hydrothermal vent metagenome</name>
    <dbReference type="NCBI Taxonomy" id="652676"/>
    <lineage>
        <taxon>unclassified sequences</taxon>
        <taxon>metagenomes</taxon>
        <taxon>ecological metagenomes</taxon>
    </lineage>
</organism>
<proteinExistence type="predicted"/>
<dbReference type="EMBL" id="UOFB01000027">
    <property type="protein sequence ID" value="VAW44215.1"/>
    <property type="molecule type" value="Genomic_DNA"/>
</dbReference>
<protein>
    <recommendedName>
        <fullName evidence="2">Class I SAM-dependent methyltransferase</fullName>
    </recommendedName>
</protein>
<accession>A0A3B0VKY8</accession>